<name>A0ABP0H5M4_9DINO</name>
<keyword evidence="2" id="KW-1185">Reference proteome</keyword>
<dbReference type="EMBL" id="CAXAMM010000002">
    <property type="protein sequence ID" value="CAK8985350.1"/>
    <property type="molecule type" value="Genomic_DNA"/>
</dbReference>
<comment type="caution">
    <text evidence="1">The sequence shown here is derived from an EMBL/GenBank/DDBJ whole genome shotgun (WGS) entry which is preliminary data.</text>
</comment>
<dbReference type="PANTHER" id="PTHR12011">
    <property type="entry name" value="ADHESION G-PROTEIN COUPLED RECEPTOR"/>
    <property type="match status" value="1"/>
</dbReference>
<reference evidence="1 2" key="1">
    <citation type="submission" date="2024-02" db="EMBL/GenBank/DDBJ databases">
        <authorList>
            <person name="Chen Y."/>
            <person name="Shah S."/>
            <person name="Dougan E. K."/>
            <person name="Thang M."/>
            <person name="Chan C."/>
        </authorList>
    </citation>
    <scope>NUCLEOTIDE SEQUENCE [LARGE SCALE GENOMIC DNA]</scope>
</reference>
<accession>A0ABP0H5M4</accession>
<sequence>MPEMESSSPDPADTSFFPASAQVSLLQWVEAGGMLISFYGGSKTDTFLNLILGTDFARPSSSSSPWSNTGQYTFGSTVASSLASPSATSSWDLSTSGASPIYGNTSDAVVFRYSRVSGVVWGLGWDFYDSGSAKDFGTEGSHPDCTAKDNDFVTVFTTVLHDFSSSAVTIVSTTSITTLTTTTLTTLTSTSTRSGTTSTSSSTSSSTTSSKTTSSSTTSSTTTSSSTTSSTTTSSSTTSSSTTSSSTSSRSTSSTSTSTTTSTSSSSTTSSSSSSTTTSSTSTSSISSSSTSSTSTSSSTSFSTSTSSSTSTSTSSTTTSSTTSTSTLSSSSTTSTSSDTSSSSSTSTTSTSTSSSSTSTSSSTSSHTSATSSSTSWTTLTRSSSSTTSSSSSSSSTSSTMSTSEAKPISAAQLEEMEAQRKEEAAAAVQKVEAAEEAAVASALNQLFDQPRDPSAPPGMLGATTVKTETGPVKVAAFSPEALARAGGVARVGSGRNGEESAAELEVSSDLLAEAAASSGISGPILLSMGSLNDQAVANLKTDHPLAQGRRLASALKSQAVSINFRDETGKKISVKNLQTPMKIILKVQDASARCAYWDEVNSQWSEEGVTTSDEVAPESSIICLTTHLSLFGGVVNAVVRNVALALECSTLSSVMDDAAFQKLFDGEWLAKPQSVVSILFMIISIASVLVALRCDHQSEQLLPSQDREEMLMRVKAGQSEEEEAGAEPEASLQQTLFQQVRSAAEQVLDFLAQASGGNGFLEAVKEGVANAQTAAVNRGLSTLQAFRSRTDQASMNIVHLHGESQKDPPSDVQHANMAIPRLDAHNMASRSLEAGCCQPITKSPSGSSFGSSDRSCEADQDGDLSLESFEDLSAKEIAPPRPTTLPPCSNHPTPPTQRAPSAYSEMEVEPMRFSRPRASIQEGFRQMRQSIQMVIQNLTHADALYEKVSKDRRGAAQEYLQRGWLRRVLLLLPAGHAWLKIQRFSIVLPYSVRVALICMKLISCGFLSALFFASAAPAPDADPDCAPPSDEFAKLVQTATVGIVSAVLGDGLILVLFFTRKLRVVERPLWTEEMKSRQRCWWRVRSIVFWVVAVAYSSFCQLYICLFLATVRDADAQQWLESVGVSLLQDLLLKPFLFALIVASMSTIVLACNARVRRKLEAQWLEEENKVQDFRDSLRSIRSSRKQVKKQAKEAKNQEAAEFSVVLPGMPSSY</sequence>
<evidence type="ECO:0000313" key="1">
    <source>
        <dbReference type="EMBL" id="CAK8985350.1"/>
    </source>
</evidence>
<dbReference type="Proteomes" id="UP001642464">
    <property type="component" value="Unassembled WGS sequence"/>
</dbReference>
<gene>
    <name evidence="1" type="ORF">SCF082_LOCUS108</name>
</gene>
<dbReference type="SMART" id="SM00303">
    <property type="entry name" value="GPS"/>
    <property type="match status" value="1"/>
</dbReference>
<dbReference type="PANTHER" id="PTHR12011:SF347">
    <property type="entry name" value="FI21270P1-RELATED"/>
    <property type="match status" value="1"/>
</dbReference>
<evidence type="ECO:0000313" key="2">
    <source>
        <dbReference type="Proteomes" id="UP001642464"/>
    </source>
</evidence>
<protein>
    <submittedName>
        <fullName evidence="1">E3 ubiquitin-protein ligase HERC2</fullName>
    </submittedName>
</protein>
<organism evidence="1 2">
    <name type="scientific">Durusdinium trenchii</name>
    <dbReference type="NCBI Taxonomy" id="1381693"/>
    <lineage>
        <taxon>Eukaryota</taxon>
        <taxon>Sar</taxon>
        <taxon>Alveolata</taxon>
        <taxon>Dinophyceae</taxon>
        <taxon>Suessiales</taxon>
        <taxon>Symbiodiniaceae</taxon>
        <taxon>Durusdinium</taxon>
    </lineage>
</organism>
<dbReference type="InterPro" id="IPR000203">
    <property type="entry name" value="GPS"/>
</dbReference>
<proteinExistence type="predicted"/>